<evidence type="ECO:0000256" key="1">
    <source>
        <dbReference type="SAM" id="MobiDB-lite"/>
    </source>
</evidence>
<dbReference type="PROSITE" id="PS51257">
    <property type="entry name" value="PROKAR_LIPOPROTEIN"/>
    <property type="match status" value="1"/>
</dbReference>
<gene>
    <name evidence="3" type="ORF">NSK_003890</name>
</gene>
<comment type="caution">
    <text evidence="3">The sequence shown here is derived from an EMBL/GenBank/DDBJ whole genome shotgun (WGS) entry which is preliminary data.</text>
</comment>
<dbReference type="OrthoDB" id="5586934at2759"/>
<evidence type="ECO:0000313" key="4">
    <source>
        <dbReference type="Proteomes" id="UP000355283"/>
    </source>
</evidence>
<dbReference type="AlphaFoldDB" id="A0A4D9D883"/>
<evidence type="ECO:0000313" key="3">
    <source>
        <dbReference type="EMBL" id="TFJ84858.1"/>
    </source>
</evidence>
<accession>A0A4D9D883</accession>
<dbReference type="EMBL" id="SDOX01000017">
    <property type="protein sequence ID" value="TFJ84858.1"/>
    <property type="molecule type" value="Genomic_DNA"/>
</dbReference>
<evidence type="ECO:0000256" key="2">
    <source>
        <dbReference type="SAM" id="SignalP"/>
    </source>
</evidence>
<keyword evidence="2" id="KW-0732">Signal</keyword>
<dbReference type="Proteomes" id="UP000355283">
    <property type="component" value="Unassembled WGS sequence"/>
</dbReference>
<protein>
    <recommendedName>
        <fullName evidence="5">Acyltransferase 3 domain-containing protein</fullName>
    </recommendedName>
</protein>
<dbReference type="PANTHER" id="PTHR33802">
    <property type="entry name" value="SI:CH211-161H7.5-RELATED"/>
    <property type="match status" value="1"/>
</dbReference>
<reference evidence="3 4" key="1">
    <citation type="submission" date="2019-01" db="EMBL/GenBank/DDBJ databases">
        <title>Nuclear Genome Assembly of the Microalgal Biofuel strain Nannochloropsis salina CCMP1776.</title>
        <authorList>
            <person name="Hovde B."/>
        </authorList>
    </citation>
    <scope>NUCLEOTIDE SEQUENCE [LARGE SCALE GENOMIC DNA]</scope>
    <source>
        <strain evidence="3 4">CCMP1776</strain>
    </source>
</reference>
<keyword evidence="4" id="KW-1185">Reference proteome</keyword>
<feature type="region of interest" description="Disordered" evidence="1">
    <location>
        <begin position="44"/>
        <end position="64"/>
    </location>
</feature>
<organism evidence="3 4">
    <name type="scientific">Nannochloropsis salina CCMP1776</name>
    <dbReference type="NCBI Taxonomy" id="1027361"/>
    <lineage>
        <taxon>Eukaryota</taxon>
        <taxon>Sar</taxon>
        <taxon>Stramenopiles</taxon>
        <taxon>Ochrophyta</taxon>
        <taxon>Eustigmatophyceae</taxon>
        <taxon>Eustigmatales</taxon>
        <taxon>Monodopsidaceae</taxon>
        <taxon>Microchloropsis</taxon>
        <taxon>Microchloropsis salina</taxon>
    </lineage>
</organism>
<feature type="chain" id="PRO_5020036055" description="Acyltransferase 3 domain-containing protein" evidence="2">
    <location>
        <begin position="20"/>
        <end position="406"/>
    </location>
</feature>
<proteinExistence type="predicted"/>
<feature type="signal peptide" evidence="2">
    <location>
        <begin position="1"/>
        <end position="19"/>
    </location>
</feature>
<sequence>MRNISLCLAILLVAGCAVATLPHASPGQSPDRIPLLGVRGGRWGRTAPTPPPAPEVVETPSPAQPRSLASPYANLRALAILSAAAGSWAVLRAPNVREWFDDVRPLHPKYFPLARHQVLILLAWLTNKIAVRIPGRSDGKSWKDAMSSPVRFFTPSAYAFAIWAPIFLGEFLLTFYQLASSRLAPALQPYLARLAPPLAQAFAAQSLWCVAFRPWVGRMQFVPSALLAMTAVGLSRVHTVLREAVAAGAMRPWDYLIVHLPLSLHFGWITCATLVNLNGWFAVAPTLRTGDKLGLALASINVAVTLGSQVTLASGDPVIALVVAWALYAVAHDLAPSRSLLRKNKLVDDDALDCLEISARVSAFLQAGLAGAVMVWKVLLKAGVVVPGDAKRLMAVAMGPVKTLLG</sequence>
<name>A0A4D9D883_9STRA</name>
<evidence type="ECO:0008006" key="5">
    <source>
        <dbReference type="Google" id="ProtNLM"/>
    </source>
</evidence>
<dbReference type="PANTHER" id="PTHR33802:SF1">
    <property type="entry name" value="XK-RELATED PROTEIN"/>
    <property type="match status" value="1"/>
</dbReference>